<evidence type="ECO:0000256" key="2">
    <source>
        <dbReference type="ARBA" id="ARBA00022729"/>
    </source>
</evidence>
<keyword evidence="2" id="KW-0732">Signal</keyword>
<reference evidence="4 5" key="1">
    <citation type="submission" date="2023-07" db="EMBL/GenBank/DDBJ databases">
        <title>Sorghum-associated microbial communities from plants grown in Nebraska, USA.</title>
        <authorList>
            <person name="Schachtman D."/>
        </authorList>
    </citation>
    <scope>NUCLEOTIDE SEQUENCE [LARGE SCALE GENOMIC DNA]</scope>
    <source>
        <strain evidence="4 5">BE316</strain>
    </source>
</reference>
<evidence type="ECO:0000313" key="5">
    <source>
        <dbReference type="Proteomes" id="UP001180825"/>
    </source>
</evidence>
<keyword evidence="5" id="KW-1185">Reference proteome</keyword>
<dbReference type="InterPro" id="IPR002509">
    <property type="entry name" value="NODB_dom"/>
</dbReference>
<evidence type="ECO:0000256" key="1">
    <source>
        <dbReference type="ARBA" id="ARBA00004613"/>
    </source>
</evidence>
<comment type="subcellular location">
    <subcellularLocation>
        <location evidence="1">Secreted</location>
    </subcellularLocation>
</comment>
<dbReference type="InterPro" id="IPR011330">
    <property type="entry name" value="Glyco_hydro/deAcase_b/a-brl"/>
</dbReference>
<organism evidence="4 5">
    <name type="scientific">Roseateles asaccharophilus</name>
    <dbReference type="NCBI Taxonomy" id="582607"/>
    <lineage>
        <taxon>Bacteria</taxon>
        <taxon>Pseudomonadati</taxon>
        <taxon>Pseudomonadota</taxon>
        <taxon>Betaproteobacteria</taxon>
        <taxon>Burkholderiales</taxon>
        <taxon>Sphaerotilaceae</taxon>
        <taxon>Roseateles</taxon>
    </lineage>
</organism>
<proteinExistence type="predicted"/>
<sequence length="331" mass="36132">MKALFSLLSPSGANARLTVLIFHRVVREPDPLFPDEVDAARFDELLGWIKSWFNVLPLDTAIRQLQDGSLPARAAALSFDDGYADNHDVALPLLRKHGLPCSFFVATGFLDGGRMWNDTLIEAVRLSSLPTLDLRGLVDGRGDDLGQHMLGDDGGRRAALGRLIERVKYLPPEPRVVCVDAIAARAEVQPPNDLMMSSGQVRALRAAGMQIGAHTVSHPILAKLSVQQAGDEIGRSRDVLQALLGEEVGMFAYPNGKPGTDYLPEVHPALVRELGFDSAVSTRWAAARGSDDVFQIPRFTPWDRDRLKFGARLLRNFFQGATGVASARAAY</sequence>
<evidence type="ECO:0000313" key="4">
    <source>
        <dbReference type="EMBL" id="MDR7334171.1"/>
    </source>
</evidence>
<comment type="caution">
    <text evidence="4">The sequence shown here is derived from an EMBL/GenBank/DDBJ whole genome shotgun (WGS) entry which is preliminary data.</text>
</comment>
<gene>
    <name evidence="4" type="ORF">J2X21_003323</name>
</gene>
<protein>
    <submittedName>
        <fullName evidence="4">Peptidoglycan/xylan/chitin deacetylase (PgdA/CDA1 family)</fullName>
    </submittedName>
</protein>
<dbReference type="PANTHER" id="PTHR34216:SF3">
    <property type="entry name" value="POLY-BETA-1,6-N-ACETYL-D-GLUCOSAMINE N-DEACETYLASE"/>
    <property type="match status" value="1"/>
</dbReference>
<dbReference type="Pfam" id="PF01522">
    <property type="entry name" value="Polysacc_deac_1"/>
    <property type="match status" value="2"/>
</dbReference>
<dbReference type="RefSeq" id="WP_310330440.1">
    <property type="nucleotide sequence ID" value="NZ_JAVDXV010000006.1"/>
</dbReference>
<dbReference type="Gene3D" id="3.20.20.370">
    <property type="entry name" value="Glycoside hydrolase/deacetylase"/>
    <property type="match status" value="1"/>
</dbReference>
<dbReference type="Proteomes" id="UP001180825">
    <property type="component" value="Unassembled WGS sequence"/>
</dbReference>
<accession>A0ABU2AAG4</accession>
<name>A0ABU2AAG4_9BURK</name>
<feature type="domain" description="NodB homology" evidence="3">
    <location>
        <begin position="73"/>
        <end position="331"/>
    </location>
</feature>
<dbReference type="SUPFAM" id="SSF88713">
    <property type="entry name" value="Glycoside hydrolase/deacetylase"/>
    <property type="match status" value="1"/>
</dbReference>
<dbReference type="EMBL" id="JAVDXV010000006">
    <property type="protein sequence ID" value="MDR7334171.1"/>
    <property type="molecule type" value="Genomic_DNA"/>
</dbReference>
<evidence type="ECO:0000259" key="3">
    <source>
        <dbReference type="PROSITE" id="PS51677"/>
    </source>
</evidence>
<dbReference type="InterPro" id="IPR051398">
    <property type="entry name" value="Polysacch_Deacetylase"/>
</dbReference>
<dbReference type="CDD" id="cd10918">
    <property type="entry name" value="CE4_NodB_like_5s_6s"/>
    <property type="match status" value="1"/>
</dbReference>
<dbReference type="PANTHER" id="PTHR34216">
    <property type="match status" value="1"/>
</dbReference>
<dbReference type="PROSITE" id="PS51677">
    <property type="entry name" value="NODB"/>
    <property type="match status" value="1"/>
</dbReference>